<sequence>MKKNKNIFLRSVFAVVIATITISCTDKLDSREGQLNTGDLDYTNTEEMISPVIGAYYEFYTRGWEEPLLLSVRGDDVNAGGKGDQQPYTDTDNFNYSKGYWMYNSLWNLQYSDIVAMNTAIQQIEKFKEYADDENQELADQYIAEIKVLRAWFHLNLARTWEKVFIITSNQPEEEIEAGVVSKDEMMHWISDQMDEAIPNLVDARPNERTDIPGGVTKYTAYAMKAIANLEMKNYQGVADAAGVIINSGKFSLYSDFYELFKKPGELSNESLLEMQYSDYGQSTGAKFYHLLAPFGPQNWTPARENASSGWGFFEPSLKFIEFMLDRGETVRLETSVLFTDNGIDLLKADGYTNLPSYVSKTTRDGDVINNFARANFSSGKHYLPSVQLTELRNDYGAGKNIIVIRYSEVLLMYAEALSQGASGEGMSADEAVNIVRERAGLSDISGVTQKQILDEKYAELAMEWGIRYYDMIRTDNYAELSYDGRTFTAADEYLPYPQAQVDALPLEATPVDKNTEMNNALRDLN</sequence>
<dbReference type="Gene3D" id="1.25.40.390">
    <property type="match status" value="1"/>
</dbReference>
<evidence type="ECO:0000313" key="8">
    <source>
        <dbReference type="EMBL" id="MCL6219887.1"/>
    </source>
</evidence>
<gene>
    <name evidence="8" type="ORF">L1967_16460</name>
</gene>
<evidence type="ECO:0000256" key="2">
    <source>
        <dbReference type="ARBA" id="ARBA00006275"/>
    </source>
</evidence>
<evidence type="ECO:0000256" key="1">
    <source>
        <dbReference type="ARBA" id="ARBA00004442"/>
    </source>
</evidence>
<dbReference type="PROSITE" id="PS51257">
    <property type="entry name" value="PROKAR_LIPOPROTEIN"/>
    <property type="match status" value="1"/>
</dbReference>
<evidence type="ECO:0000256" key="5">
    <source>
        <dbReference type="ARBA" id="ARBA00023237"/>
    </source>
</evidence>
<name>A0A9X2CQM2_9FLAO</name>
<evidence type="ECO:0000259" key="7">
    <source>
        <dbReference type="Pfam" id="PF14322"/>
    </source>
</evidence>
<keyword evidence="9" id="KW-1185">Reference proteome</keyword>
<comment type="caution">
    <text evidence="8">The sequence shown here is derived from an EMBL/GenBank/DDBJ whole genome shotgun (WGS) entry which is preliminary data.</text>
</comment>
<comment type="similarity">
    <text evidence="2">Belongs to the SusD family.</text>
</comment>
<evidence type="ECO:0000256" key="4">
    <source>
        <dbReference type="ARBA" id="ARBA00023136"/>
    </source>
</evidence>
<dbReference type="RefSeq" id="WP_249602597.1">
    <property type="nucleotide sequence ID" value="NZ_JAKHSK010000028.1"/>
</dbReference>
<dbReference type="Pfam" id="PF14322">
    <property type="entry name" value="SusD-like_3"/>
    <property type="match status" value="1"/>
</dbReference>
<dbReference type="EMBL" id="JAKHSK010000028">
    <property type="protein sequence ID" value="MCL6219887.1"/>
    <property type="molecule type" value="Genomic_DNA"/>
</dbReference>
<evidence type="ECO:0000256" key="3">
    <source>
        <dbReference type="ARBA" id="ARBA00022729"/>
    </source>
</evidence>
<accession>A0A9X2CQM2</accession>
<dbReference type="GO" id="GO:0009279">
    <property type="term" value="C:cell outer membrane"/>
    <property type="evidence" value="ECO:0007669"/>
    <property type="project" value="UniProtKB-SubCell"/>
</dbReference>
<dbReference type="Pfam" id="PF07980">
    <property type="entry name" value="SusD_RagB"/>
    <property type="match status" value="1"/>
</dbReference>
<organism evidence="8 9">
    <name type="scientific">Zunongwangia pacifica</name>
    <dbReference type="NCBI Taxonomy" id="2911062"/>
    <lineage>
        <taxon>Bacteria</taxon>
        <taxon>Pseudomonadati</taxon>
        <taxon>Bacteroidota</taxon>
        <taxon>Flavobacteriia</taxon>
        <taxon>Flavobacteriales</taxon>
        <taxon>Flavobacteriaceae</taxon>
        <taxon>Zunongwangia</taxon>
    </lineage>
</organism>
<reference evidence="8" key="1">
    <citation type="submission" date="2022-01" db="EMBL/GenBank/DDBJ databases">
        <title>Genome sequencing of Zunongwangia sp. M21534 genome.</title>
        <authorList>
            <person name="Chen Y."/>
            <person name="Dong C."/>
            <person name="Shao Z."/>
        </authorList>
    </citation>
    <scope>NUCLEOTIDE SEQUENCE</scope>
    <source>
        <strain evidence="8">MCCC M21534</strain>
    </source>
</reference>
<dbReference type="Proteomes" id="UP001139521">
    <property type="component" value="Unassembled WGS sequence"/>
</dbReference>
<dbReference type="InterPro" id="IPR011990">
    <property type="entry name" value="TPR-like_helical_dom_sf"/>
</dbReference>
<evidence type="ECO:0000313" key="9">
    <source>
        <dbReference type="Proteomes" id="UP001139521"/>
    </source>
</evidence>
<dbReference type="AlphaFoldDB" id="A0A9X2CQM2"/>
<dbReference type="InterPro" id="IPR033985">
    <property type="entry name" value="SusD-like_N"/>
</dbReference>
<keyword evidence="5" id="KW-0998">Cell outer membrane</keyword>
<feature type="domain" description="RagB/SusD" evidence="6">
    <location>
        <begin position="270"/>
        <end position="490"/>
    </location>
</feature>
<proteinExistence type="inferred from homology"/>
<protein>
    <submittedName>
        <fullName evidence="8">RagB/SusD family nutrient uptake outer membrane protein</fullName>
    </submittedName>
</protein>
<feature type="domain" description="SusD-like N-terminal" evidence="7">
    <location>
        <begin position="102"/>
        <end position="223"/>
    </location>
</feature>
<keyword evidence="3" id="KW-0732">Signal</keyword>
<keyword evidence="4" id="KW-0472">Membrane</keyword>
<evidence type="ECO:0000259" key="6">
    <source>
        <dbReference type="Pfam" id="PF07980"/>
    </source>
</evidence>
<dbReference type="InterPro" id="IPR012944">
    <property type="entry name" value="SusD_RagB_dom"/>
</dbReference>
<comment type="subcellular location">
    <subcellularLocation>
        <location evidence="1">Cell outer membrane</location>
    </subcellularLocation>
</comment>
<dbReference type="SUPFAM" id="SSF48452">
    <property type="entry name" value="TPR-like"/>
    <property type="match status" value="1"/>
</dbReference>